<dbReference type="Proteomes" id="UP000179023">
    <property type="component" value="Unassembled WGS sequence"/>
</dbReference>
<name>A0A1G2KNK4_9BACT</name>
<reference evidence="2 3" key="1">
    <citation type="journal article" date="2016" name="Nat. Commun.">
        <title>Thousands of microbial genomes shed light on interconnected biogeochemical processes in an aquifer system.</title>
        <authorList>
            <person name="Anantharaman K."/>
            <person name="Brown C.T."/>
            <person name="Hug L.A."/>
            <person name="Sharon I."/>
            <person name="Castelle C.J."/>
            <person name="Probst A.J."/>
            <person name="Thomas B.C."/>
            <person name="Singh A."/>
            <person name="Wilkins M.J."/>
            <person name="Karaoz U."/>
            <person name="Brodie E.L."/>
            <person name="Williams K.H."/>
            <person name="Hubbard S.S."/>
            <person name="Banfield J.F."/>
        </authorList>
    </citation>
    <scope>NUCLEOTIDE SEQUENCE [LARGE SCALE GENOMIC DNA]</scope>
</reference>
<organism evidence="2 3">
    <name type="scientific">Candidatus Sungbacteria bacterium RIFCSPHIGHO2_02_FULL_47_11</name>
    <dbReference type="NCBI Taxonomy" id="1802270"/>
    <lineage>
        <taxon>Bacteria</taxon>
        <taxon>Candidatus Sungiibacteriota</taxon>
    </lineage>
</organism>
<dbReference type="CDD" id="cd00761">
    <property type="entry name" value="Glyco_tranf_GTA_type"/>
    <property type="match status" value="1"/>
</dbReference>
<evidence type="ECO:0000313" key="2">
    <source>
        <dbReference type="EMBL" id="OHA00936.1"/>
    </source>
</evidence>
<dbReference type="EMBL" id="MHQI01000002">
    <property type="protein sequence ID" value="OHA00936.1"/>
    <property type="molecule type" value="Genomic_DNA"/>
</dbReference>
<dbReference type="InterPro" id="IPR001173">
    <property type="entry name" value="Glyco_trans_2-like"/>
</dbReference>
<protein>
    <recommendedName>
        <fullName evidence="1">Glycosyltransferase 2-like domain-containing protein</fullName>
    </recommendedName>
</protein>
<dbReference type="AlphaFoldDB" id="A0A1G2KNK4"/>
<gene>
    <name evidence="2" type="ORF">A3C07_00835</name>
</gene>
<dbReference type="Gene3D" id="3.90.550.10">
    <property type="entry name" value="Spore Coat Polysaccharide Biosynthesis Protein SpsA, Chain A"/>
    <property type="match status" value="1"/>
</dbReference>
<evidence type="ECO:0000313" key="3">
    <source>
        <dbReference type="Proteomes" id="UP000179023"/>
    </source>
</evidence>
<dbReference type="SUPFAM" id="SSF53448">
    <property type="entry name" value="Nucleotide-diphospho-sugar transferases"/>
    <property type="match status" value="1"/>
</dbReference>
<dbReference type="STRING" id="1802270.A3C07_00835"/>
<sequence>MNYSIVIATYNRAELLKNNIKALARQNVPKDSYEVIVVNDGSTDRTEAVVKEFISAYLDMNIVYLKQPNGGPAKARNLGVKQAKGNIVFFTDDDCVVPDKWIETLADGYRRHPEVAGVGGWYEYPKEMYQKSAFVTYTMWWMQKWYGIESKKEINNDSFRKNPAGNTSNMSYLKSILEESGGFDETINFVGMIDWDLKKRIHDLGYPLLFIPYPVTHLKPLGAKEIIRKFFNRGRGSHRLSKKNPELFPIYVPYFIRALRRINFERGPLSMRYMAFIDYFFTKLGWEYQKRYGEK</sequence>
<evidence type="ECO:0000259" key="1">
    <source>
        <dbReference type="Pfam" id="PF00535"/>
    </source>
</evidence>
<accession>A0A1G2KNK4</accession>
<comment type="caution">
    <text evidence="2">The sequence shown here is derived from an EMBL/GenBank/DDBJ whole genome shotgun (WGS) entry which is preliminary data.</text>
</comment>
<feature type="domain" description="Glycosyltransferase 2-like" evidence="1">
    <location>
        <begin position="4"/>
        <end position="179"/>
    </location>
</feature>
<dbReference type="PANTHER" id="PTHR43685">
    <property type="entry name" value="GLYCOSYLTRANSFERASE"/>
    <property type="match status" value="1"/>
</dbReference>
<proteinExistence type="predicted"/>
<dbReference type="InterPro" id="IPR029044">
    <property type="entry name" value="Nucleotide-diphossugar_trans"/>
</dbReference>
<dbReference type="Pfam" id="PF00535">
    <property type="entry name" value="Glycos_transf_2"/>
    <property type="match status" value="1"/>
</dbReference>
<dbReference type="PANTHER" id="PTHR43685:SF3">
    <property type="entry name" value="SLR2126 PROTEIN"/>
    <property type="match status" value="1"/>
</dbReference>
<dbReference type="InterPro" id="IPR050834">
    <property type="entry name" value="Glycosyltransf_2"/>
</dbReference>